<evidence type="ECO:0000256" key="1">
    <source>
        <dbReference type="SAM" id="MobiDB-lite"/>
    </source>
</evidence>
<evidence type="ECO:0000313" key="2">
    <source>
        <dbReference type="EMBL" id="MBW0554432.1"/>
    </source>
</evidence>
<proteinExistence type="predicted"/>
<accession>A0A9Q3J2V0</accession>
<organism evidence="2 3">
    <name type="scientific">Austropuccinia psidii MF-1</name>
    <dbReference type="NCBI Taxonomy" id="1389203"/>
    <lineage>
        <taxon>Eukaryota</taxon>
        <taxon>Fungi</taxon>
        <taxon>Dikarya</taxon>
        <taxon>Basidiomycota</taxon>
        <taxon>Pucciniomycotina</taxon>
        <taxon>Pucciniomycetes</taxon>
        <taxon>Pucciniales</taxon>
        <taxon>Sphaerophragmiaceae</taxon>
        <taxon>Austropuccinia</taxon>
    </lineage>
</organism>
<gene>
    <name evidence="2" type="ORF">O181_094147</name>
</gene>
<comment type="caution">
    <text evidence="2">The sequence shown here is derived from an EMBL/GenBank/DDBJ whole genome shotgun (WGS) entry which is preliminary data.</text>
</comment>
<feature type="compositionally biased region" description="Polar residues" evidence="1">
    <location>
        <begin position="71"/>
        <end position="93"/>
    </location>
</feature>
<dbReference type="AlphaFoldDB" id="A0A9Q3J2V0"/>
<dbReference type="Proteomes" id="UP000765509">
    <property type="component" value="Unassembled WGS sequence"/>
</dbReference>
<feature type="region of interest" description="Disordered" evidence="1">
    <location>
        <begin position="1"/>
        <end position="93"/>
    </location>
</feature>
<keyword evidence="3" id="KW-1185">Reference proteome</keyword>
<protein>
    <submittedName>
        <fullName evidence="2">Uncharacterized protein</fullName>
    </submittedName>
</protein>
<sequence length="144" mass="16383">MESVDFPQTTNVKDDKTSHTEIQVQTEDIGNENGQLPSECGDSLWRNPIDSLNQDAGNHSTNQEGPRIRSNCPTPLQFGQPNSLGQLSSMSAETTRQDQNFMNNLNTKIQNVLSPLMLMLQQSQDQMQRLQENERQMLMCEREE</sequence>
<name>A0A9Q3J2V0_9BASI</name>
<reference evidence="2" key="1">
    <citation type="submission" date="2021-03" db="EMBL/GenBank/DDBJ databases">
        <title>Draft genome sequence of rust myrtle Austropuccinia psidii MF-1, a brazilian biotype.</title>
        <authorList>
            <person name="Quecine M.C."/>
            <person name="Pachon D.M.R."/>
            <person name="Bonatelli M.L."/>
            <person name="Correr F.H."/>
            <person name="Franceschini L.M."/>
            <person name="Leite T.F."/>
            <person name="Margarido G.R.A."/>
            <person name="Almeida C.A."/>
            <person name="Ferrarezi J.A."/>
            <person name="Labate C.A."/>
        </authorList>
    </citation>
    <scope>NUCLEOTIDE SEQUENCE</scope>
    <source>
        <strain evidence="2">MF-1</strain>
    </source>
</reference>
<feature type="compositionally biased region" description="Polar residues" evidence="1">
    <location>
        <begin position="50"/>
        <end position="64"/>
    </location>
</feature>
<feature type="compositionally biased region" description="Polar residues" evidence="1">
    <location>
        <begin position="1"/>
        <end position="11"/>
    </location>
</feature>
<feature type="compositionally biased region" description="Polar residues" evidence="1">
    <location>
        <begin position="20"/>
        <end position="36"/>
    </location>
</feature>
<evidence type="ECO:0000313" key="3">
    <source>
        <dbReference type="Proteomes" id="UP000765509"/>
    </source>
</evidence>
<dbReference type="EMBL" id="AVOT02061115">
    <property type="protein sequence ID" value="MBW0554432.1"/>
    <property type="molecule type" value="Genomic_DNA"/>
</dbReference>